<evidence type="ECO:0000313" key="4">
    <source>
        <dbReference type="Proteomes" id="UP000078387"/>
    </source>
</evidence>
<evidence type="ECO:0000256" key="1">
    <source>
        <dbReference type="PROSITE-ProRule" id="PRU00042"/>
    </source>
</evidence>
<dbReference type="SMART" id="SM00355">
    <property type="entry name" value="ZnF_C2H2"/>
    <property type="match status" value="3"/>
</dbReference>
<dbReference type="AlphaFoldDB" id="A0A5K1U096"/>
<dbReference type="PROSITE" id="PS50157">
    <property type="entry name" value="ZINC_FINGER_C2H2_2"/>
    <property type="match status" value="1"/>
</dbReference>
<proteinExistence type="predicted"/>
<accession>A0A5K1U096</accession>
<feature type="domain" description="C2H2-type" evidence="2">
    <location>
        <begin position="39"/>
        <end position="62"/>
    </location>
</feature>
<evidence type="ECO:0000259" key="2">
    <source>
        <dbReference type="PROSITE" id="PS50157"/>
    </source>
</evidence>
<dbReference type="VEuPathDB" id="AmoebaDB:KM1_045930"/>
<dbReference type="GO" id="GO:0008270">
    <property type="term" value="F:zinc ion binding"/>
    <property type="evidence" value="ECO:0007669"/>
    <property type="project" value="UniProtKB-KW"/>
</dbReference>
<dbReference type="EMBL" id="BDEQ01000001">
    <property type="protein sequence ID" value="GAT96288.1"/>
    <property type="molecule type" value="Genomic_DNA"/>
</dbReference>
<dbReference type="VEuPathDB" id="AmoebaDB:EHI5A_036230"/>
<dbReference type="PANTHER" id="PTHR21354">
    <property type="entry name" value="ZINC FINGER PROTEIN 511"/>
    <property type="match status" value="1"/>
</dbReference>
<dbReference type="VEuPathDB" id="AmoebaDB:EHI8A_233830"/>
<dbReference type="VEuPathDB" id="AmoebaDB:EHI_138930"/>
<dbReference type="VEuPathDB" id="AmoebaDB:EHI7A_019880"/>
<comment type="caution">
    <text evidence="3">The sequence shown here is derived from an EMBL/GenBank/DDBJ whole genome shotgun (WGS) entry which is preliminary data.</text>
</comment>
<dbReference type="PROSITE" id="PS00028">
    <property type="entry name" value="ZINC_FINGER_C2H2_1"/>
    <property type="match status" value="1"/>
</dbReference>
<sequence>MKRKSGLNKDNELYQCDFCLFTCQTTTQMECHMRLNHSFICSCCHRNFSNEKYLDIHLCEVHDSFFKVSSLVHPSYQCYVPDCHFLSLTNEERTNHMKLVHHWNNITVESMFNMIHSVVPLYSYNLNDK</sequence>
<gene>
    <name evidence="3" type="ORF">CL6EHI_138930</name>
</gene>
<keyword evidence="1" id="KW-0863">Zinc-finger</keyword>
<keyword evidence="1" id="KW-0479">Metal-binding</keyword>
<dbReference type="InterPro" id="IPR039258">
    <property type="entry name" value="ZNF511"/>
</dbReference>
<dbReference type="PANTHER" id="PTHR21354:SF0">
    <property type="entry name" value="ZINC FINGER PROTEIN 511"/>
    <property type="match status" value="1"/>
</dbReference>
<protein>
    <recommendedName>
        <fullName evidence="2">C2H2-type domain-containing protein</fullName>
    </recommendedName>
</protein>
<keyword evidence="1" id="KW-0862">Zinc</keyword>
<dbReference type="InterPro" id="IPR013087">
    <property type="entry name" value="Znf_C2H2_type"/>
</dbReference>
<dbReference type="Proteomes" id="UP000078387">
    <property type="component" value="Unassembled WGS sequence"/>
</dbReference>
<dbReference type="OMA" id="NNFEYEH"/>
<name>A0A5K1U096_ENTHI</name>
<evidence type="ECO:0000313" key="3">
    <source>
        <dbReference type="EMBL" id="GAT96288.1"/>
    </source>
</evidence>
<reference evidence="3 4" key="1">
    <citation type="submission" date="2016-05" db="EMBL/GenBank/DDBJ databases">
        <title>First whole genome sequencing of Entamoeba histolytica HM1:IMSS-clone-6.</title>
        <authorList>
            <person name="Mukherjee Avik.K."/>
            <person name="Izumyama S."/>
            <person name="Nakada-Tsukui K."/>
            <person name="Nozaki T."/>
        </authorList>
    </citation>
    <scope>NUCLEOTIDE SEQUENCE [LARGE SCALE GENOMIC DNA]</scope>
    <source>
        <strain evidence="3 4">HM1:IMSS clone 6</strain>
    </source>
</reference>
<organism evidence="3 4">
    <name type="scientific">Entamoeba histolytica</name>
    <dbReference type="NCBI Taxonomy" id="5759"/>
    <lineage>
        <taxon>Eukaryota</taxon>
        <taxon>Amoebozoa</taxon>
        <taxon>Evosea</taxon>
        <taxon>Archamoebae</taxon>
        <taxon>Mastigamoebida</taxon>
        <taxon>Entamoebidae</taxon>
        <taxon>Entamoeba</taxon>
    </lineage>
</organism>